<dbReference type="SUPFAM" id="SSF50475">
    <property type="entry name" value="FMN-binding split barrel"/>
    <property type="match status" value="1"/>
</dbReference>
<dbReference type="EMBL" id="AZFH01000054">
    <property type="protein sequence ID" value="KRL80589.1"/>
    <property type="molecule type" value="Genomic_DNA"/>
</dbReference>
<dbReference type="RefSeq" id="WP_025020526.1">
    <property type="nucleotide sequence ID" value="NZ_AZFH01000054.1"/>
</dbReference>
<dbReference type="STRING" id="1423740.FC36_GL002120"/>
<dbReference type="PATRIC" id="fig|1423740.3.peg.2302"/>
<sequence>MMNNEVFLQVMENEGPVTIITVNAQPASVVNTWMSYIKLDLANDNLYIPAAGMHSIEHDFEGDSTLTLTVGSKKVIGTEGPGAGFHIYGQGSFLENGAIFEEMKAKFPWIRKVLKVKVTDIQQKI</sequence>
<reference evidence="1 2" key="1">
    <citation type="journal article" date="2015" name="Genome Announc.">
        <title>Expanding the biotechnology potential of lactobacilli through comparative genomics of 213 strains and associated genera.</title>
        <authorList>
            <person name="Sun Z."/>
            <person name="Harris H.M."/>
            <person name="McCann A."/>
            <person name="Guo C."/>
            <person name="Argimon S."/>
            <person name="Zhang W."/>
            <person name="Yang X."/>
            <person name="Jeffery I.B."/>
            <person name="Cooney J.C."/>
            <person name="Kagawa T.F."/>
            <person name="Liu W."/>
            <person name="Song Y."/>
            <person name="Salvetti E."/>
            <person name="Wrobel A."/>
            <person name="Rasinkangas P."/>
            <person name="Parkhill J."/>
            <person name="Rea M.C."/>
            <person name="O'Sullivan O."/>
            <person name="Ritari J."/>
            <person name="Douillard F.P."/>
            <person name="Paul Ross R."/>
            <person name="Yang R."/>
            <person name="Briner A.E."/>
            <person name="Felis G.E."/>
            <person name="de Vos W.M."/>
            <person name="Barrangou R."/>
            <person name="Klaenhammer T.R."/>
            <person name="Caufield P.W."/>
            <person name="Cui Y."/>
            <person name="Zhang H."/>
            <person name="O'Toole P.W."/>
        </authorList>
    </citation>
    <scope>NUCLEOTIDE SEQUENCE [LARGE SCALE GENOMIC DNA]</scope>
    <source>
        <strain evidence="1 2">DSM 15833</strain>
    </source>
</reference>
<evidence type="ECO:0000313" key="2">
    <source>
        <dbReference type="Proteomes" id="UP000051048"/>
    </source>
</evidence>
<organism evidence="1 2">
    <name type="scientific">Ligilactobacillus equi DSM 15833 = JCM 10991</name>
    <dbReference type="NCBI Taxonomy" id="1423740"/>
    <lineage>
        <taxon>Bacteria</taxon>
        <taxon>Bacillati</taxon>
        <taxon>Bacillota</taxon>
        <taxon>Bacilli</taxon>
        <taxon>Lactobacillales</taxon>
        <taxon>Lactobacillaceae</taxon>
        <taxon>Ligilactobacillus</taxon>
    </lineage>
</organism>
<dbReference type="Proteomes" id="UP000051048">
    <property type="component" value="Unassembled WGS sequence"/>
</dbReference>
<evidence type="ECO:0000313" key="1">
    <source>
        <dbReference type="EMBL" id="KRL80589.1"/>
    </source>
</evidence>
<protein>
    <submittedName>
        <fullName evidence="1">FMN-binding protein</fullName>
    </submittedName>
</protein>
<dbReference type="InterPro" id="IPR012349">
    <property type="entry name" value="Split_barrel_FMN-bd"/>
</dbReference>
<dbReference type="AlphaFoldDB" id="A0A0R1TH52"/>
<dbReference type="Gene3D" id="2.30.110.10">
    <property type="entry name" value="Electron Transport, Fmn-binding Protein, Chain A"/>
    <property type="match status" value="1"/>
</dbReference>
<accession>A0A0R1TH52</accession>
<name>A0A0R1TH52_9LACO</name>
<comment type="caution">
    <text evidence="1">The sequence shown here is derived from an EMBL/GenBank/DDBJ whole genome shotgun (WGS) entry which is preliminary data.</text>
</comment>
<proteinExistence type="predicted"/>
<gene>
    <name evidence="1" type="ORF">FC36_GL002120</name>
</gene>